<dbReference type="PANTHER" id="PTHR43782:SF3">
    <property type="entry name" value="ARGINASE"/>
    <property type="match status" value="1"/>
</dbReference>
<keyword evidence="2 5" id="KW-0378">Hydrolase</keyword>
<comment type="similarity">
    <text evidence="4">Belongs to the arginase family.</text>
</comment>
<dbReference type="CDD" id="cd09999">
    <property type="entry name" value="Arginase-like_1"/>
    <property type="match status" value="1"/>
</dbReference>
<proteinExistence type="inferred from homology"/>
<reference evidence="5" key="1">
    <citation type="submission" date="2020-11" db="EMBL/GenBank/DDBJ databases">
        <title>Sequencing the genomes of 1000 actinobacteria strains.</title>
        <authorList>
            <person name="Klenk H.-P."/>
        </authorList>
    </citation>
    <scope>NUCLEOTIDE SEQUENCE</scope>
    <source>
        <strain evidence="5">DSM 45356</strain>
    </source>
</reference>
<evidence type="ECO:0000313" key="6">
    <source>
        <dbReference type="Proteomes" id="UP000622552"/>
    </source>
</evidence>
<evidence type="ECO:0000313" key="5">
    <source>
        <dbReference type="EMBL" id="MBG6140905.1"/>
    </source>
</evidence>
<dbReference type="Proteomes" id="UP000622552">
    <property type="component" value="Unassembled WGS sequence"/>
</dbReference>
<dbReference type="Gene3D" id="3.40.800.10">
    <property type="entry name" value="Ureohydrolase domain"/>
    <property type="match status" value="1"/>
</dbReference>
<dbReference type="PANTHER" id="PTHR43782">
    <property type="entry name" value="ARGINASE"/>
    <property type="match status" value="1"/>
</dbReference>
<dbReference type="InterPro" id="IPR023696">
    <property type="entry name" value="Ureohydrolase_dom_sf"/>
</dbReference>
<keyword evidence="1" id="KW-0479">Metal-binding</keyword>
<evidence type="ECO:0000256" key="1">
    <source>
        <dbReference type="ARBA" id="ARBA00022723"/>
    </source>
</evidence>
<name>A0A8J7GN87_9ACTN</name>
<dbReference type="GO" id="GO:0004053">
    <property type="term" value="F:arginase activity"/>
    <property type="evidence" value="ECO:0007669"/>
    <property type="project" value="UniProtKB-EC"/>
</dbReference>
<organism evidence="5 6">
    <name type="scientific">Longispora fulva</name>
    <dbReference type="NCBI Taxonomy" id="619741"/>
    <lineage>
        <taxon>Bacteria</taxon>
        <taxon>Bacillati</taxon>
        <taxon>Actinomycetota</taxon>
        <taxon>Actinomycetes</taxon>
        <taxon>Micromonosporales</taxon>
        <taxon>Micromonosporaceae</taxon>
        <taxon>Longispora</taxon>
    </lineage>
</organism>
<dbReference type="Pfam" id="PF00491">
    <property type="entry name" value="Arginase"/>
    <property type="match status" value="1"/>
</dbReference>
<gene>
    <name evidence="5" type="ORF">IW245_007099</name>
</gene>
<dbReference type="EC" id="3.5.3.1" evidence="5"/>
<dbReference type="PROSITE" id="PS51409">
    <property type="entry name" value="ARGINASE_2"/>
    <property type="match status" value="1"/>
</dbReference>
<protein>
    <submittedName>
        <fullName evidence="5">Arginase</fullName>
        <ecNumber evidence="5">3.5.3.1</ecNumber>
    </submittedName>
</protein>
<keyword evidence="3" id="KW-0464">Manganese</keyword>
<sequence length="355" mass="37460">MPPGPSDDPSTARRIAVLDAPSNLGLRPPTIGSVPGCGKAPGALRDARIVDRLKAYDAGCVTPPRYDPGEWRPGDGVAQAGSVAVYSKMLAARIGDLLDREYFPVVLGGDCSITLGVALALRRRSLSLAAEQAAHAAREAARVAEAETDPERYAAEVAAAVRATVLPPQLPEGPRYGLVYLDGHSDFRHEGNAPFVGAAAGENLALATGRGQLALTDIDDLKPYLHDQDVVVLGIRQHDEHRMDLRAAGIEHRTVPALRAEGASRSAAWAREVLADCAGYWVHVDVDILDPSVMPAVDAPDPGGIAYGELELLIAGLTDAPECLGLHISVFDPDYDPTGTYAEELVQLLVNGLGV</sequence>
<dbReference type="GO" id="GO:0030145">
    <property type="term" value="F:manganese ion binding"/>
    <property type="evidence" value="ECO:0007669"/>
    <property type="project" value="TreeGrafter"/>
</dbReference>
<comment type="caution">
    <text evidence="5">The sequence shown here is derived from an EMBL/GenBank/DDBJ whole genome shotgun (WGS) entry which is preliminary data.</text>
</comment>
<dbReference type="GO" id="GO:0005737">
    <property type="term" value="C:cytoplasm"/>
    <property type="evidence" value="ECO:0007669"/>
    <property type="project" value="TreeGrafter"/>
</dbReference>
<dbReference type="SUPFAM" id="SSF52768">
    <property type="entry name" value="Arginase/deacetylase"/>
    <property type="match status" value="1"/>
</dbReference>
<accession>A0A8J7GN87</accession>
<keyword evidence="6" id="KW-1185">Reference proteome</keyword>
<dbReference type="AlphaFoldDB" id="A0A8J7GN87"/>
<evidence type="ECO:0000256" key="2">
    <source>
        <dbReference type="ARBA" id="ARBA00022801"/>
    </source>
</evidence>
<evidence type="ECO:0000256" key="3">
    <source>
        <dbReference type="ARBA" id="ARBA00023211"/>
    </source>
</evidence>
<evidence type="ECO:0000256" key="4">
    <source>
        <dbReference type="PROSITE-ProRule" id="PRU00742"/>
    </source>
</evidence>
<dbReference type="InterPro" id="IPR006035">
    <property type="entry name" value="Ureohydrolase"/>
</dbReference>
<dbReference type="EMBL" id="JADOUF010000001">
    <property type="protein sequence ID" value="MBG6140905.1"/>
    <property type="molecule type" value="Genomic_DNA"/>
</dbReference>